<accession>A0ABD0YIE0</accession>
<keyword evidence="1" id="KW-0472">Membrane</keyword>
<dbReference type="Proteomes" id="UP001558652">
    <property type="component" value="Unassembled WGS sequence"/>
</dbReference>
<dbReference type="EMBL" id="JBFDAA010000007">
    <property type="protein sequence ID" value="KAL1131055.1"/>
    <property type="molecule type" value="Genomic_DNA"/>
</dbReference>
<keyword evidence="1" id="KW-1133">Transmembrane helix</keyword>
<dbReference type="Gene3D" id="3.40.50.300">
    <property type="entry name" value="P-loop containing nucleotide triphosphate hydrolases"/>
    <property type="match status" value="1"/>
</dbReference>
<dbReference type="PANTHER" id="PTHR43038:SF3">
    <property type="entry name" value="ABC TRANSPORTER G FAMILY MEMBER 20 ISOFORM X1"/>
    <property type="match status" value="1"/>
</dbReference>
<dbReference type="InterPro" id="IPR027417">
    <property type="entry name" value="P-loop_NTPase"/>
</dbReference>
<feature type="transmembrane region" description="Helical" evidence="1">
    <location>
        <begin position="29"/>
        <end position="48"/>
    </location>
</feature>
<dbReference type="AlphaFoldDB" id="A0ABD0YIE0"/>
<feature type="domain" description="ABC transporter" evidence="2">
    <location>
        <begin position="16"/>
        <end position="105"/>
    </location>
</feature>
<dbReference type="PANTHER" id="PTHR43038">
    <property type="entry name" value="ATP-BINDING CASSETTE, SUB-FAMILY H, MEMBER 1"/>
    <property type="match status" value="1"/>
</dbReference>
<evidence type="ECO:0000259" key="2">
    <source>
        <dbReference type="Pfam" id="PF00005"/>
    </source>
</evidence>
<organism evidence="3 4">
    <name type="scientific">Ranatra chinensis</name>
    <dbReference type="NCBI Taxonomy" id="642074"/>
    <lineage>
        <taxon>Eukaryota</taxon>
        <taxon>Metazoa</taxon>
        <taxon>Ecdysozoa</taxon>
        <taxon>Arthropoda</taxon>
        <taxon>Hexapoda</taxon>
        <taxon>Insecta</taxon>
        <taxon>Pterygota</taxon>
        <taxon>Neoptera</taxon>
        <taxon>Paraneoptera</taxon>
        <taxon>Hemiptera</taxon>
        <taxon>Heteroptera</taxon>
        <taxon>Panheteroptera</taxon>
        <taxon>Nepomorpha</taxon>
        <taxon>Nepidae</taxon>
        <taxon>Ranatrinae</taxon>
        <taxon>Ranatra</taxon>
    </lineage>
</organism>
<keyword evidence="1" id="KW-0812">Transmembrane</keyword>
<comment type="caution">
    <text evidence="3">The sequence shown here is derived from an EMBL/GenBank/DDBJ whole genome shotgun (WGS) entry which is preliminary data.</text>
</comment>
<reference evidence="3 4" key="1">
    <citation type="submission" date="2024-07" db="EMBL/GenBank/DDBJ databases">
        <title>Chromosome-level genome assembly of the water stick insect Ranatra chinensis (Heteroptera: Nepidae).</title>
        <authorList>
            <person name="Liu X."/>
        </authorList>
    </citation>
    <scope>NUCLEOTIDE SEQUENCE [LARGE SCALE GENOMIC DNA]</scope>
    <source>
        <strain evidence="3">Cailab_2021Rc</strain>
        <tissue evidence="3">Muscle</tissue>
    </source>
</reference>
<keyword evidence="4" id="KW-1185">Reference proteome</keyword>
<gene>
    <name evidence="3" type="ORF">AAG570_012292</name>
</gene>
<proteinExistence type="predicted"/>
<dbReference type="SUPFAM" id="SSF52540">
    <property type="entry name" value="P-loop containing nucleoside triphosphate hydrolases"/>
    <property type="match status" value="1"/>
</dbReference>
<dbReference type="InterPro" id="IPR003439">
    <property type="entry name" value="ABC_transporter-like_ATP-bd"/>
</dbReference>
<protein>
    <recommendedName>
        <fullName evidence="2">ABC transporter domain-containing protein</fullName>
    </recommendedName>
</protein>
<dbReference type="Pfam" id="PF00005">
    <property type="entry name" value="ABC_tran"/>
    <property type="match status" value="1"/>
</dbReference>
<evidence type="ECO:0000313" key="4">
    <source>
        <dbReference type="Proteomes" id="UP001558652"/>
    </source>
</evidence>
<name>A0ABD0YIE0_9HEMI</name>
<sequence length="115" mass="13034">MVALNDLDSGSIRLCVKSKSSIGYMSQELGLYTEFSIWETLCYYGWIYGMKKKAIRKRVDELLEFLDLPSKNRVLSQLSGGQQRRVSLCTALLHDPELLILDEPTVGIDPVLSHQ</sequence>
<evidence type="ECO:0000256" key="1">
    <source>
        <dbReference type="SAM" id="Phobius"/>
    </source>
</evidence>
<evidence type="ECO:0000313" key="3">
    <source>
        <dbReference type="EMBL" id="KAL1131055.1"/>
    </source>
</evidence>